<feature type="compositionally biased region" description="Polar residues" evidence="1">
    <location>
        <begin position="416"/>
        <end position="429"/>
    </location>
</feature>
<sequence>MCQAEKWWCIGCRKVRLGLQKCEKFDPVADICESTNFENPPLKPVFEDCDNLECKYLDPALAWHPDRPLSPDSQAFSVWLKDVNDKMDSPSTAAPDATGAGPKAVSLQMKERIGKASASGNTKIQGPAPLSGNSSGIANTSSVRMTQLLETSTTGPQFRANIPSEHAVATSGREIDNASLDHSKGNSNEQLNFQLQRTNVPTSRVLNANARRLVVTKLDAPEKERIIHRAPTPSGGLQHAMNPGYRAVMDKLMNPNAEMPSQSSHCPSIPHWQMALHGSQGQRYNGTPPQLRQALAARRPQNGPSVMDGVSPTGAAYTQDLENQVRRLHAQHYRPTYHSSPIAAATMSNEMMVGYHPNSIQDINSQQSFIANNGHFQGVFFNQGSINQQQTIGSFNNTGTYPGFVQQVPPVLSDPRFTSWTQPGSQIPSFGQGHPHHQTAMPSFSTQALPRPSPNGPERPHSLVPNDRLFRDHYSSSSLQSPMIQQSNYAPVTYQAGLSDQIMATEHPAKRIRIQREGTLGTPQSSSNGSAAMDKKNW</sequence>
<gene>
    <name evidence="2" type="ORF">CT0861_04987</name>
</gene>
<dbReference type="Proteomes" id="UP000076552">
    <property type="component" value="Unassembled WGS sequence"/>
</dbReference>
<dbReference type="AlphaFoldDB" id="A0A166T4C3"/>
<evidence type="ECO:0000313" key="3">
    <source>
        <dbReference type="Proteomes" id="UP000076552"/>
    </source>
</evidence>
<protein>
    <submittedName>
        <fullName evidence="2">Uncharacterized protein</fullName>
    </submittedName>
</protein>
<dbReference type="STRING" id="708197.A0A166T4C3"/>
<keyword evidence="3" id="KW-1185">Reference proteome</keyword>
<evidence type="ECO:0000313" key="2">
    <source>
        <dbReference type="EMBL" id="KZL71561.1"/>
    </source>
</evidence>
<feature type="compositionally biased region" description="Polar residues" evidence="1">
    <location>
        <begin position="521"/>
        <end position="530"/>
    </location>
</feature>
<feature type="region of interest" description="Disordered" evidence="1">
    <location>
        <begin position="415"/>
        <end position="466"/>
    </location>
</feature>
<organism evidence="2 3">
    <name type="scientific">Colletotrichum tofieldiae</name>
    <dbReference type="NCBI Taxonomy" id="708197"/>
    <lineage>
        <taxon>Eukaryota</taxon>
        <taxon>Fungi</taxon>
        <taxon>Dikarya</taxon>
        <taxon>Ascomycota</taxon>
        <taxon>Pezizomycotina</taxon>
        <taxon>Sordariomycetes</taxon>
        <taxon>Hypocreomycetidae</taxon>
        <taxon>Glomerellales</taxon>
        <taxon>Glomerellaceae</taxon>
        <taxon>Colletotrichum</taxon>
        <taxon>Colletotrichum spaethianum species complex</taxon>
    </lineage>
</organism>
<accession>A0A166T4C3</accession>
<comment type="caution">
    <text evidence="2">The sequence shown here is derived from an EMBL/GenBank/DDBJ whole genome shotgun (WGS) entry which is preliminary data.</text>
</comment>
<proteinExistence type="predicted"/>
<reference evidence="2 3" key="1">
    <citation type="submission" date="2015-06" db="EMBL/GenBank/DDBJ databases">
        <title>Survival trade-offs in plant roots during colonization by closely related pathogenic and mutualistic fungi.</title>
        <authorList>
            <person name="Hacquard S."/>
            <person name="Kracher B."/>
            <person name="Hiruma K."/>
            <person name="Weinman A."/>
            <person name="Muench P."/>
            <person name="Garrido Oter R."/>
            <person name="Ver Loren van Themaat E."/>
            <person name="Dallerey J.-F."/>
            <person name="Damm U."/>
            <person name="Henrissat B."/>
            <person name="Lespinet O."/>
            <person name="Thon M."/>
            <person name="Kemen E."/>
            <person name="McHardy A.C."/>
            <person name="Schulze-Lefert P."/>
            <person name="O'Connell R.J."/>
        </authorList>
    </citation>
    <scope>NUCLEOTIDE SEQUENCE [LARGE SCALE GENOMIC DNA]</scope>
    <source>
        <strain evidence="2 3">0861</strain>
    </source>
</reference>
<evidence type="ECO:0000256" key="1">
    <source>
        <dbReference type="SAM" id="MobiDB-lite"/>
    </source>
</evidence>
<feature type="region of interest" description="Disordered" evidence="1">
    <location>
        <begin position="511"/>
        <end position="538"/>
    </location>
</feature>
<dbReference type="EMBL" id="LFIV01000070">
    <property type="protein sequence ID" value="KZL71561.1"/>
    <property type="molecule type" value="Genomic_DNA"/>
</dbReference>
<name>A0A166T4C3_9PEZI</name>